<evidence type="ECO:0000313" key="1">
    <source>
        <dbReference type="EMBL" id="CAD9579701.1"/>
    </source>
</evidence>
<accession>A0A7S2P6X7</accession>
<protein>
    <submittedName>
        <fullName evidence="1">Uncharacterized protein</fullName>
    </submittedName>
</protein>
<dbReference type="EMBL" id="HBGZ01004641">
    <property type="protein sequence ID" value="CAD9579701.1"/>
    <property type="molecule type" value="Transcribed_RNA"/>
</dbReference>
<gene>
    <name evidence="1" type="ORF">SMAR0320_LOCUS3154</name>
</gene>
<name>A0A7S2P6X7_9STRA</name>
<dbReference type="AlphaFoldDB" id="A0A7S2P6X7"/>
<sequence>MCKVGILLIGLDLYHTASTLFQRLIIHKTGSPFELFVHLIALLTLLLAYRGRIKRSIAGKVVLPVMMVNGFQQLLAGQFVTFSTSEGEDDKMALEWSFFDNAHTSDYERLMVVKSLLFCGVMARLAFQGDHSCVGKDEWFPWQMACGAEEGGEVVVEGKKEE</sequence>
<reference evidence="1" key="1">
    <citation type="submission" date="2021-01" db="EMBL/GenBank/DDBJ databases">
        <authorList>
            <person name="Corre E."/>
            <person name="Pelletier E."/>
            <person name="Niang G."/>
            <person name="Scheremetjew M."/>
            <person name="Finn R."/>
            <person name="Kale V."/>
            <person name="Holt S."/>
            <person name="Cochrane G."/>
            <person name="Meng A."/>
            <person name="Brown T."/>
            <person name="Cohen L."/>
        </authorList>
    </citation>
    <scope>NUCLEOTIDE SEQUENCE</scope>
    <source>
        <strain evidence="1">SM1012Den-03</strain>
    </source>
</reference>
<proteinExistence type="predicted"/>
<organism evidence="1">
    <name type="scientific">Skeletonema marinoi</name>
    <dbReference type="NCBI Taxonomy" id="267567"/>
    <lineage>
        <taxon>Eukaryota</taxon>
        <taxon>Sar</taxon>
        <taxon>Stramenopiles</taxon>
        <taxon>Ochrophyta</taxon>
        <taxon>Bacillariophyta</taxon>
        <taxon>Coscinodiscophyceae</taxon>
        <taxon>Thalassiosirophycidae</taxon>
        <taxon>Thalassiosirales</taxon>
        <taxon>Skeletonemataceae</taxon>
        <taxon>Skeletonema</taxon>
        <taxon>Skeletonema marinoi-dohrnii complex</taxon>
    </lineage>
</organism>